<dbReference type="GO" id="GO:0004725">
    <property type="term" value="F:protein tyrosine phosphatase activity"/>
    <property type="evidence" value="ECO:0007669"/>
    <property type="project" value="UniProtKB-EC"/>
</dbReference>
<evidence type="ECO:0000256" key="6">
    <source>
        <dbReference type="ARBA" id="ARBA00022912"/>
    </source>
</evidence>
<keyword evidence="9 14" id="KW-1015">Disulfide bond</keyword>
<evidence type="ECO:0000256" key="8">
    <source>
        <dbReference type="ARBA" id="ARBA00023136"/>
    </source>
</evidence>
<dbReference type="EC" id="3.1.3.48" evidence="2"/>
<comment type="function">
    <text evidence="12">Tyrosine-protein phosphatase targeted to sites of actin polymerization in response of varied extracellular stimuli. Has tyrosine phosphatase activity towards various tyrosyl phosphorylated substrates.</text>
</comment>
<accession>A0A6P7XDB2</accession>
<dbReference type="CDD" id="cd00063">
    <property type="entry name" value="FN3"/>
    <property type="match status" value="1"/>
</dbReference>
<dbReference type="InterPro" id="IPR057598">
    <property type="entry name" value="Fn3_PTPRU"/>
</dbReference>
<keyword evidence="8 15" id="KW-0472">Membrane</keyword>
<dbReference type="RefSeq" id="XP_030048595.1">
    <property type="nucleotide sequence ID" value="XM_030192735.1"/>
</dbReference>
<dbReference type="PROSITE" id="PS50923">
    <property type="entry name" value="SUSHI"/>
    <property type="match status" value="2"/>
</dbReference>
<evidence type="ECO:0000256" key="14">
    <source>
        <dbReference type="PROSITE-ProRule" id="PRU00302"/>
    </source>
</evidence>
<feature type="domain" description="Fibronectin type-III" evidence="19">
    <location>
        <begin position="412"/>
        <end position="510"/>
    </location>
</feature>
<keyword evidence="21" id="KW-1185">Reference proteome</keyword>
<dbReference type="PANTHER" id="PTHR19134:SF550">
    <property type="entry name" value="PROTEIN-TYROSINE-PHOSPHATASE"/>
    <property type="match status" value="1"/>
</dbReference>
<dbReference type="OrthoDB" id="6058203at2759"/>
<keyword evidence="4 16" id="KW-0732">Signal</keyword>
<evidence type="ECO:0000256" key="7">
    <source>
        <dbReference type="ARBA" id="ARBA00022989"/>
    </source>
</evidence>
<evidence type="ECO:0000313" key="21">
    <source>
        <dbReference type="Proteomes" id="UP000515156"/>
    </source>
</evidence>
<dbReference type="PROSITE" id="PS50853">
    <property type="entry name" value="FN3"/>
    <property type="match status" value="1"/>
</dbReference>
<dbReference type="Gene3D" id="2.10.70.10">
    <property type="entry name" value="Complement Module, domain 1"/>
    <property type="match status" value="1"/>
</dbReference>
<keyword evidence="14" id="KW-0768">Sushi</keyword>
<evidence type="ECO:0000256" key="9">
    <source>
        <dbReference type="ARBA" id="ARBA00023157"/>
    </source>
</evidence>
<dbReference type="PROSITE" id="PS50056">
    <property type="entry name" value="TYR_PHOSPHATASE_2"/>
    <property type="match status" value="2"/>
</dbReference>
<dbReference type="SMART" id="SM00404">
    <property type="entry name" value="PTPc_motif"/>
    <property type="match status" value="2"/>
</dbReference>
<dbReference type="KEGG" id="muo:115462755"/>
<dbReference type="InterPro" id="IPR003595">
    <property type="entry name" value="Tyr_Pase_cat"/>
</dbReference>
<keyword evidence="5" id="KW-0378">Hydrolase</keyword>
<dbReference type="SUPFAM" id="SSF52799">
    <property type="entry name" value="(Phosphotyrosine protein) phosphatases II"/>
    <property type="match status" value="2"/>
</dbReference>
<reference evidence="22" key="1">
    <citation type="submission" date="2025-08" db="UniProtKB">
        <authorList>
            <consortium name="RefSeq"/>
        </authorList>
    </citation>
    <scope>IDENTIFICATION</scope>
</reference>
<dbReference type="InterPro" id="IPR029021">
    <property type="entry name" value="Prot-tyrosine_phosphatase-like"/>
</dbReference>
<feature type="domain" description="Tyrosine specific protein phosphatases" evidence="18">
    <location>
        <begin position="1205"/>
        <end position="1280"/>
    </location>
</feature>
<dbReference type="GO" id="GO:0016020">
    <property type="term" value="C:membrane"/>
    <property type="evidence" value="ECO:0007669"/>
    <property type="project" value="UniProtKB-SubCell"/>
</dbReference>
<dbReference type="FunFam" id="3.90.190.10:FF:000102">
    <property type="entry name" value="Receptor-type tyrosine-protein phosphatase"/>
    <property type="match status" value="1"/>
</dbReference>
<feature type="domain" description="Tyrosine specific protein phosphatases" evidence="18">
    <location>
        <begin position="911"/>
        <end position="985"/>
    </location>
</feature>
<comment type="caution">
    <text evidence="14">Lacks conserved residue(s) required for the propagation of feature annotation.</text>
</comment>
<proteinExistence type="predicted"/>
<evidence type="ECO:0000313" key="22">
    <source>
        <dbReference type="RefSeq" id="XP_030048595.1"/>
    </source>
</evidence>
<evidence type="ECO:0000259" key="18">
    <source>
        <dbReference type="PROSITE" id="PS50056"/>
    </source>
</evidence>
<dbReference type="GeneID" id="115462755"/>
<dbReference type="InterPro" id="IPR003961">
    <property type="entry name" value="FN3_dom"/>
</dbReference>
<dbReference type="InterPro" id="IPR000387">
    <property type="entry name" value="Tyr_Pase_dom"/>
</dbReference>
<comment type="subcellular location">
    <subcellularLocation>
        <location evidence="1">Membrane</location>
        <topology evidence="1">Single-pass type I membrane protein</topology>
    </subcellularLocation>
</comment>
<dbReference type="Pfam" id="PF00102">
    <property type="entry name" value="Y_phosphatase"/>
    <property type="match status" value="2"/>
</dbReference>
<dbReference type="CDD" id="cd00047">
    <property type="entry name" value="PTPc"/>
    <property type="match status" value="1"/>
</dbReference>
<feature type="domain" description="Tyrosine-protein phosphatase" evidence="17">
    <location>
        <begin position="742"/>
        <end position="994"/>
    </location>
</feature>
<evidence type="ECO:0000256" key="4">
    <source>
        <dbReference type="ARBA" id="ARBA00022729"/>
    </source>
</evidence>
<dbReference type="PROSITE" id="PS50055">
    <property type="entry name" value="TYR_PHOSPHATASE_PTP"/>
    <property type="match status" value="2"/>
</dbReference>
<evidence type="ECO:0000256" key="16">
    <source>
        <dbReference type="SAM" id="SignalP"/>
    </source>
</evidence>
<dbReference type="InterPro" id="IPR000436">
    <property type="entry name" value="Sushi_SCR_CCP_dom"/>
</dbReference>
<evidence type="ECO:0000256" key="15">
    <source>
        <dbReference type="SAM" id="Phobius"/>
    </source>
</evidence>
<feature type="domain" description="Tyrosine-protein phosphatase" evidence="17">
    <location>
        <begin position="1026"/>
        <end position="1289"/>
    </location>
</feature>
<dbReference type="InterPro" id="IPR036116">
    <property type="entry name" value="FN3_sf"/>
</dbReference>
<dbReference type="SMART" id="SM00032">
    <property type="entry name" value="CCP"/>
    <property type="match status" value="4"/>
</dbReference>
<dbReference type="Gene3D" id="3.90.190.10">
    <property type="entry name" value="Protein tyrosine phosphatase superfamily"/>
    <property type="match status" value="2"/>
</dbReference>
<dbReference type="Proteomes" id="UP000515156">
    <property type="component" value="Chromosome 2"/>
</dbReference>
<feature type="transmembrane region" description="Helical" evidence="15">
    <location>
        <begin position="649"/>
        <end position="672"/>
    </location>
</feature>
<evidence type="ECO:0000256" key="11">
    <source>
        <dbReference type="ARBA" id="ARBA00051722"/>
    </source>
</evidence>
<dbReference type="PROSITE" id="PS00383">
    <property type="entry name" value="TYR_PHOSPHATASE_1"/>
    <property type="match status" value="1"/>
</dbReference>
<feature type="domain" description="Sushi" evidence="20">
    <location>
        <begin position="171"/>
        <end position="246"/>
    </location>
</feature>
<dbReference type="InterPro" id="IPR050348">
    <property type="entry name" value="Protein-Tyr_Phosphatase"/>
</dbReference>
<organism evidence="21 22">
    <name type="scientific">Microcaecilia unicolor</name>
    <dbReference type="NCBI Taxonomy" id="1415580"/>
    <lineage>
        <taxon>Eukaryota</taxon>
        <taxon>Metazoa</taxon>
        <taxon>Chordata</taxon>
        <taxon>Craniata</taxon>
        <taxon>Vertebrata</taxon>
        <taxon>Euteleostomi</taxon>
        <taxon>Amphibia</taxon>
        <taxon>Gymnophiona</taxon>
        <taxon>Siphonopidae</taxon>
        <taxon>Microcaecilia</taxon>
    </lineage>
</organism>
<keyword evidence="6" id="KW-0904">Protein phosphatase</keyword>
<dbReference type="InterPro" id="IPR000242">
    <property type="entry name" value="PTP_cat"/>
</dbReference>
<dbReference type="PANTHER" id="PTHR19134">
    <property type="entry name" value="RECEPTOR-TYPE TYROSINE-PROTEIN PHOSPHATASE"/>
    <property type="match status" value="1"/>
</dbReference>
<gene>
    <name evidence="22" type="primary">LOC115462755</name>
</gene>
<sequence>MTSCLLPQAAFLLLLTLVLMCCTEETKSGTMTRETPNHSTVEGKCEIPNWDSCLQFTPNKRFYASSESVTMSCPEGYELSQNIQQIWCERHRDNLSNAWNTSVTCIGKCEIPNWDSRLQFTPNKRFYGSSESVTVSCFEGYELSQNIQQIWCKRQRDNLSNAWNTSVTCIGKCEIPNRRDSQLRFTPYQRSYSSSESVTLSCPEGYELSQNLQQIQCTRYRYWIANVYKYENKWSNRRINSVTCIRKCETPNWNSHLQFASNKRFYGSSESVTVSCPEGYELSQNIQRIWCERHRDNLSNAWNTSVTCIEIRVTTRVLETSPTSITLRLACNSPNYCSSDWSIFAYYQPVPRTDERCQKYKNVNRCAKKDKETFVCSSLHPFSKYDITLYGLKKEKSVRLKTTQGVRTNETVPEKPEIDSWSKTSKEIRWKKLSDCSGSIMGYQLKIKARRDYNLTFTEPMSVEVGASVTQYNLPVWKHGTNYTVEIQGLTSAGLGEAAQRMFETEIAEPNINSDLKESNISPSGRTVNLFIPWISDLNGPISEYQIIITHGWNRSEDDLCQQQDLPSFNDTLNNLAYITAAFPASNVTDQRWFTIGNGDYCHGHYNAPLSPGYNYTAFLRVISVWKQDRKVSCASYGSFVVSEPPSSALGLVVALSFLFLLLFLVALFVYWKLQSSRSGRRKSAGSHNGLIPLTKRRILGKLKTEIPVAEFLEAMKRFRRAEIMEEEREEGGDRAKVPTGRVKEYQMLDSGLLYICEAGMAISNRNKNRYKNIVPYDHSRVILRSSSPEEDYINASYVDGYKKPNLFIACQGPLVDTVADFWQMVWQENSSVIVMLTDLVELNKPKCEQYWPEQCHTYGDITVTLLNTKQSVGLITRMFNVQKKNSPFWKSVEQFHYLMWPDHGVPKKTAELVWLVEQMNESKAPGTGPVIVHCSAGIGRTGTFIALDFLLKMAKEEKKVDVLRCTHKLREKRVNIVQTVEQYCFLYDILLEAVLCGLTDVPVEDIKYHMKKQSVQDPLTRTDGYLREFEALEKYSEIHQLHICQEAKKPSNITKNRNQEILPADVSRPILMSILGRDGSPGYINAVFANSYAEEDKFIITQLPLKETVPDFWALVYDYNCSAVVLMNKMQELNESYPKFWPARGEAKHGHFQVKVMAQKPGAGFTKTTLSLTNSKESTGSKLEVKLWELNNWPMSKGLPESPAALISILGEVERWQQHGQVGHILITCRDGASRSGLFCAGSIICEQIRTEGLVDVSSTVRSLKKKRYQLIPNVEQYRFCYQLALNYLDSFETYGNFK</sequence>
<evidence type="ECO:0000256" key="12">
    <source>
        <dbReference type="ARBA" id="ARBA00058215"/>
    </source>
</evidence>
<dbReference type="InterPro" id="IPR016130">
    <property type="entry name" value="Tyr_Pase_AS"/>
</dbReference>
<evidence type="ECO:0000259" key="17">
    <source>
        <dbReference type="PROSITE" id="PS50055"/>
    </source>
</evidence>
<evidence type="ECO:0000256" key="5">
    <source>
        <dbReference type="ARBA" id="ARBA00022801"/>
    </source>
</evidence>
<dbReference type="Pfam" id="PF00041">
    <property type="entry name" value="fn3"/>
    <property type="match status" value="1"/>
</dbReference>
<feature type="signal peptide" evidence="16">
    <location>
        <begin position="1"/>
        <end position="28"/>
    </location>
</feature>
<dbReference type="SUPFAM" id="SSF49265">
    <property type="entry name" value="Fibronectin type III"/>
    <property type="match status" value="1"/>
</dbReference>
<name>A0A6P7XDB2_9AMPH</name>
<dbReference type="Gene3D" id="2.60.40.10">
    <property type="entry name" value="Immunoglobulins"/>
    <property type="match status" value="1"/>
</dbReference>
<keyword evidence="3 15" id="KW-0812">Transmembrane</keyword>
<evidence type="ECO:0000256" key="10">
    <source>
        <dbReference type="ARBA" id="ARBA00023180"/>
    </source>
</evidence>
<evidence type="ECO:0000259" key="20">
    <source>
        <dbReference type="PROSITE" id="PS50923"/>
    </source>
</evidence>
<keyword evidence="7 15" id="KW-1133">Transmembrane helix</keyword>
<evidence type="ECO:0000259" key="19">
    <source>
        <dbReference type="PROSITE" id="PS50853"/>
    </source>
</evidence>
<evidence type="ECO:0000256" key="13">
    <source>
        <dbReference type="ARBA" id="ARBA00072470"/>
    </source>
</evidence>
<evidence type="ECO:0000256" key="2">
    <source>
        <dbReference type="ARBA" id="ARBA00013064"/>
    </source>
</evidence>
<dbReference type="PRINTS" id="PR00700">
    <property type="entry name" value="PRTYPHPHTASE"/>
</dbReference>
<dbReference type="Pfam" id="PF23144">
    <property type="entry name" value="Fn3_PTPRU"/>
    <property type="match status" value="1"/>
</dbReference>
<protein>
    <recommendedName>
        <fullName evidence="13">Tyrosine-protein phosphatase non-receptor type 20</fullName>
        <ecNumber evidence="2">3.1.3.48</ecNumber>
    </recommendedName>
</protein>
<feature type="chain" id="PRO_5027925405" description="Tyrosine-protein phosphatase non-receptor type 20" evidence="16">
    <location>
        <begin position="29"/>
        <end position="1300"/>
    </location>
</feature>
<feature type="disulfide bond" evidence="14">
    <location>
        <begin position="45"/>
        <end position="88"/>
    </location>
</feature>
<keyword evidence="10" id="KW-0325">Glycoprotein</keyword>
<evidence type="ECO:0000256" key="3">
    <source>
        <dbReference type="ARBA" id="ARBA00022692"/>
    </source>
</evidence>
<dbReference type="FunFam" id="3.90.190.10:FF:000062">
    <property type="entry name" value="Receptor-type tyrosine-protein phosphatase kappa"/>
    <property type="match status" value="1"/>
</dbReference>
<dbReference type="InParanoid" id="A0A6P7XDB2"/>
<feature type="domain" description="Sushi" evidence="20">
    <location>
        <begin position="43"/>
        <end position="107"/>
    </location>
</feature>
<dbReference type="SMART" id="SM00194">
    <property type="entry name" value="PTPc"/>
    <property type="match status" value="2"/>
</dbReference>
<dbReference type="InterPro" id="IPR013783">
    <property type="entry name" value="Ig-like_fold"/>
</dbReference>
<comment type="catalytic activity">
    <reaction evidence="11">
        <text>O-phospho-L-tyrosyl-[protein] + H2O = L-tyrosyl-[protein] + phosphate</text>
        <dbReference type="Rhea" id="RHEA:10684"/>
        <dbReference type="Rhea" id="RHEA-COMP:10136"/>
        <dbReference type="Rhea" id="RHEA-COMP:20101"/>
        <dbReference type="ChEBI" id="CHEBI:15377"/>
        <dbReference type="ChEBI" id="CHEBI:43474"/>
        <dbReference type="ChEBI" id="CHEBI:46858"/>
        <dbReference type="ChEBI" id="CHEBI:61978"/>
        <dbReference type="EC" id="3.1.3.48"/>
    </reaction>
</comment>
<dbReference type="Pfam" id="PF00084">
    <property type="entry name" value="Sushi"/>
    <property type="match status" value="1"/>
</dbReference>
<evidence type="ECO:0000256" key="1">
    <source>
        <dbReference type="ARBA" id="ARBA00004479"/>
    </source>
</evidence>